<protein>
    <submittedName>
        <fullName evidence="1">Uncharacterized protein</fullName>
    </submittedName>
</protein>
<name>A0ACD5ZIY7_AVESA</name>
<dbReference type="EnsemblPlants" id="AVESA.00010b.r2.6DG1176570.1">
    <property type="protein sequence ID" value="AVESA.00010b.r2.6DG1176570.1.CDS.1"/>
    <property type="gene ID" value="AVESA.00010b.r2.6DG1176570"/>
</dbReference>
<proteinExistence type="predicted"/>
<reference evidence="1" key="2">
    <citation type="submission" date="2025-09" db="UniProtKB">
        <authorList>
            <consortium name="EnsemblPlants"/>
        </authorList>
    </citation>
    <scope>IDENTIFICATION</scope>
</reference>
<sequence length="424" mass="46615">MASRRFFGYDYDPYDYYYTSPYDYSYPYYHTPAAAFPDFDTMEPAVRHPSPDSYYHHRPTSARARGPARNGDAFFRDAESPEPVIREYLHPRPRSSRSVSVPVQFAGSELEPEPKTAAVPKKRAPSAEEAAVTVQAAARGFLARRMVREVRAVEREAEAVAARVVAEAEALRVDSRRRIGVGEELMRLVLRLDAVRGAREYRKKVTRKVLALQDAVDALEAKPAQAVTGTPASAESLAPELPQSGEQGAQIGADIAADSSAIETTADEMDMEVDGGRAGEADSVARAEEADSVTTETIAPELVVMADEETAQAEGEWEMVTGDDAFAGENPPPKAQHQEGAGEETEKKKIESATADSLDTKKVMEMVAALCERSAQQCALIGALAERVDTLERAVRRVEEADRRRRRNKKINKEGKVARSFYSD</sequence>
<keyword evidence="2" id="KW-1185">Reference proteome</keyword>
<evidence type="ECO:0000313" key="1">
    <source>
        <dbReference type="EnsemblPlants" id="AVESA.00010b.r2.6DG1176570.1.CDS.1"/>
    </source>
</evidence>
<organism evidence="1 2">
    <name type="scientific">Avena sativa</name>
    <name type="common">Oat</name>
    <dbReference type="NCBI Taxonomy" id="4498"/>
    <lineage>
        <taxon>Eukaryota</taxon>
        <taxon>Viridiplantae</taxon>
        <taxon>Streptophyta</taxon>
        <taxon>Embryophyta</taxon>
        <taxon>Tracheophyta</taxon>
        <taxon>Spermatophyta</taxon>
        <taxon>Magnoliopsida</taxon>
        <taxon>Liliopsida</taxon>
        <taxon>Poales</taxon>
        <taxon>Poaceae</taxon>
        <taxon>BOP clade</taxon>
        <taxon>Pooideae</taxon>
        <taxon>Poodae</taxon>
        <taxon>Poeae</taxon>
        <taxon>Poeae Chloroplast Group 1 (Aveneae type)</taxon>
        <taxon>Aveninae</taxon>
        <taxon>Avena</taxon>
    </lineage>
</organism>
<evidence type="ECO:0000313" key="2">
    <source>
        <dbReference type="Proteomes" id="UP001732700"/>
    </source>
</evidence>
<accession>A0ACD5ZIY7</accession>
<dbReference type="Proteomes" id="UP001732700">
    <property type="component" value="Chromosome 6D"/>
</dbReference>
<reference evidence="1" key="1">
    <citation type="submission" date="2021-05" db="EMBL/GenBank/DDBJ databases">
        <authorList>
            <person name="Scholz U."/>
            <person name="Mascher M."/>
            <person name="Fiebig A."/>
        </authorList>
    </citation>
    <scope>NUCLEOTIDE SEQUENCE [LARGE SCALE GENOMIC DNA]</scope>
</reference>